<comment type="caution">
    <text evidence="1">The sequence shown here is derived from an EMBL/GenBank/DDBJ whole genome shotgun (WGS) entry which is preliminary data.</text>
</comment>
<protein>
    <submittedName>
        <fullName evidence="1">5077_t:CDS:1</fullName>
    </submittedName>
</protein>
<organism evidence="1 2">
    <name type="scientific">Ambispora leptoticha</name>
    <dbReference type="NCBI Taxonomy" id="144679"/>
    <lineage>
        <taxon>Eukaryota</taxon>
        <taxon>Fungi</taxon>
        <taxon>Fungi incertae sedis</taxon>
        <taxon>Mucoromycota</taxon>
        <taxon>Glomeromycotina</taxon>
        <taxon>Glomeromycetes</taxon>
        <taxon>Archaeosporales</taxon>
        <taxon>Ambisporaceae</taxon>
        <taxon>Ambispora</taxon>
    </lineage>
</organism>
<evidence type="ECO:0000313" key="1">
    <source>
        <dbReference type="EMBL" id="CAG8440410.1"/>
    </source>
</evidence>
<evidence type="ECO:0000313" key="2">
    <source>
        <dbReference type="Proteomes" id="UP000789508"/>
    </source>
</evidence>
<proteinExistence type="predicted"/>
<dbReference type="Proteomes" id="UP000789508">
    <property type="component" value="Unassembled WGS sequence"/>
</dbReference>
<gene>
    <name evidence="1" type="ORF">ALEPTO_LOCUS261</name>
</gene>
<sequence>MTSGYHAGRLSRTVASMRDLNSSDFTASTKANLRPDYLVWYRSVLIIRARLSTDSCHIFLAMLQQLNLYNSLLFIPENEHGTSKTTIQSTPISSCLPFNNTVGKYKVLSCIINMVRIIGALEPLFPLQPIRIGHIEYRNYGNNCFGKLQFFDTYVMKSIGNFRAYKFTTKDVLNKVYSKTKYTGGIIHAQEAPKFERDRYKVVLESLGLSVKPTTELIWSILVKREENQVSFFNGGHQK</sequence>
<reference evidence="1" key="1">
    <citation type="submission" date="2021-06" db="EMBL/GenBank/DDBJ databases">
        <authorList>
            <person name="Kallberg Y."/>
            <person name="Tangrot J."/>
            <person name="Rosling A."/>
        </authorList>
    </citation>
    <scope>NUCLEOTIDE SEQUENCE</scope>
    <source>
        <strain evidence="1">FL130A</strain>
    </source>
</reference>
<dbReference type="OrthoDB" id="5979581at2759"/>
<keyword evidence="2" id="KW-1185">Reference proteome</keyword>
<accession>A0A9N8V232</accession>
<dbReference type="EMBL" id="CAJVPS010000013">
    <property type="protein sequence ID" value="CAG8440410.1"/>
    <property type="molecule type" value="Genomic_DNA"/>
</dbReference>
<dbReference type="AlphaFoldDB" id="A0A9N8V232"/>
<name>A0A9N8V232_9GLOM</name>